<feature type="compositionally biased region" description="Low complexity" evidence="2">
    <location>
        <begin position="112"/>
        <end position="127"/>
    </location>
</feature>
<accession>A0A7F5RAI0</accession>
<keyword evidence="3" id="KW-1185">Reference proteome</keyword>
<feature type="region of interest" description="Disordered" evidence="2">
    <location>
        <begin position="329"/>
        <end position="364"/>
    </location>
</feature>
<proteinExistence type="predicted"/>
<evidence type="ECO:0000256" key="2">
    <source>
        <dbReference type="SAM" id="MobiDB-lite"/>
    </source>
</evidence>
<feature type="compositionally biased region" description="Acidic residues" evidence="2">
    <location>
        <begin position="683"/>
        <end position="696"/>
    </location>
</feature>
<feature type="region of interest" description="Disordered" evidence="2">
    <location>
        <begin position="569"/>
        <end position="589"/>
    </location>
</feature>
<name>A0A7F5RAI0_AGRPL</name>
<feature type="compositionally biased region" description="Low complexity" evidence="2">
    <location>
        <begin position="38"/>
        <end position="53"/>
    </location>
</feature>
<dbReference type="AlphaFoldDB" id="A0A7F5RAI0"/>
<feature type="compositionally biased region" description="Polar residues" evidence="2">
    <location>
        <begin position="61"/>
        <end position="88"/>
    </location>
</feature>
<evidence type="ECO:0000313" key="3">
    <source>
        <dbReference type="Proteomes" id="UP000192223"/>
    </source>
</evidence>
<feature type="region of interest" description="Disordered" evidence="2">
    <location>
        <begin position="654"/>
        <end position="696"/>
    </location>
</feature>
<feature type="region of interest" description="Disordered" evidence="2">
    <location>
        <begin position="1016"/>
        <end position="1040"/>
    </location>
</feature>
<sequence length="1242" mass="141770">MSRKTPTLELLQNVDIASPVRRSSRIAQNQKSSAPVVTRRASADTKTTTTMTSETRKSRRLSLSQEPGENSESGRSTPVFTNNENKTPSTRKRKDSTSSANEEKTANHVKRTSTPLTRRSTRSMSRSPQKSEETLEPTTKCRSKHYSVTEKLKLLEAIKEMETINEVVQHKNEKENEERDDCDKEVESTSRNLDEAVVISKPIIKQSCLQNLNLNDKQFEIQGLLNKDTNVNTEDGNDIIFEENKLQNSENKENDILDTCATEKSENYAKDDLIENKIAENSFKSVVIKTVENNDCIESLKKLETTLSNGKDSTCELVLSNVSPMKNRVIHDNNSSLKGETPKSTPSKMNKTKTPEQSPVHEKSSIENKNGTLTIKDSLCEPMDIDEYTLLEDLDDNASQLLIKSPSKEPKQINENVYLTALAKNKKFMQNIDNTIKEDAGLAESAGDLDGQKEREFSQNKLICEYEATNNVPLKGENLSQDNLKIIIHQNEETPTKYSNGRISEIEIENERERNRSITQIKPVLVNEKLNKTDKVYAANDDRNYDFKDNKNEDLRELTNEEYINVNKEKENSNILNGNDDKEEKSHDVSTFKYETTTKIPHPHITVPQLNIDIQLENKVSDLINKKFNDNQEKSDSDIDVASVTDYLDDIAEEAKGEDESENNSNEIVDEGEPIGYSSADEKETDDDSFDDSFIDDDVSSELLSGEEYDLDENKIKNQRNSKIDATEEEIKSKKLQKAKGKWCRIIQVDESDESLPENAKVGATNSHSLSDSKEQGLPQQTTEITIIDDEQMVEDSSALYKLTELPPADTNKPEIFTTLQQADEIKTSPKKTKKRSSLSISENLSFDEIRERVEQVVDLFSSNVNSRSRKIYLNLSLNYESDSDSNKDENLLSTSLQTVNCSNKRKKYRKNSRNNSNTFTSNTKSKELELSVHAFQPCKVDEIIEEIAGTNKNKRSKNVDETLLSSSKKSKKKFCEESEDIKSTEKIFNDNLVILNLPKKKKVECPEENVNNKMSFEEESEIRKKNKKGNENEASNQENYKIQSELINEDATIIKKKDKKKKIKERVHVENVNTEMHEKKRKSFFGLKSDIDEVEMLADLSKKTKKQKISTQNTKTGDIEEKDKVKILSNVLITPKEKTSIQEKGKIMKKNKMDESKNTLINIYPSKSNPKLWIIDDFDTPPRPSQTRKLKLKKKNKFNECTVLAAKDFKNNRLYDFSHVNRMETTQLLKKKKKQFDIKSA</sequence>
<feature type="compositionally biased region" description="Basic residues" evidence="2">
    <location>
        <begin position="904"/>
        <end position="913"/>
    </location>
</feature>
<evidence type="ECO:0000313" key="5">
    <source>
        <dbReference type="RefSeq" id="XP_025832964.1"/>
    </source>
</evidence>
<feature type="region of interest" description="Disordered" evidence="2">
    <location>
        <begin position="753"/>
        <end position="780"/>
    </location>
</feature>
<dbReference type="KEGG" id="apln:112905211"/>
<keyword evidence="1" id="KW-0175">Coiled coil</keyword>
<feature type="compositionally biased region" description="Basic and acidic residues" evidence="2">
    <location>
        <begin position="579"/>
        <end position="589"/>
    </location>
</feature>
<evidence type="ECO:0000256" key="1">
    <source>
        <dbReference type="SAM" id="Coils"/>
    </source>
</evidence>
<organism evidence="3 5">
    <name type="scientific">Agrilus planipennis</name>
    <name type="common">Emerald ash borer</name>
    <name type="synonym">Agrilus marcopoli</name>
    <dbReference type="NCBI Taxonomy" id="224129"/>
    <lineage>
        <taxon>Eukaryota</taxon>
        <taxon>Metazoa</taxon>
        <taxon>Ecdysozoa</taxon>
        <taxon>Arthropoda</taxon>
        <taxon>Hexapoda</taxon>
        <taxon>Insecta</taxon>
        <taxon>Pterygota</taxon>
        <taxon>Neoptera</taxon>
        <taxon>Endopterygota</taxon>
        <taxon>Coleoptera</taxon>
        <taxon>Polyphaga</taxon>
        <taxon>Elateriformia</taxon>
        <taxon>Buprestoidea</taxon>
        <taxon>Buprestidae</taxon>
        <taxon>Agrilinae</taxon>
        <taxon>Agrilus</taxon>
    </lineage>
</organism>
<feature type="region of interest" description="Disordered" evidence="2">
    <location>
        <begin position="904"/>
        <end position="923"/>
    </location>
</feature>
<feature type="compositionally biased region" description="Acidic residues" evidence="2">
    <location>
        <begin position="654"/>
        <end position="673"/>
    </location>
</feature>
<feature type="compositionally biased region" description="Polar residues" evidence="2">
    <location>
        <begin position="25"/>
        <end position="35"/>
    </location>
</feature>
<dbReference type="RefSeq" id="XP_025832963.1">
    <property type="nucleotide sequence ID" value="XM_025977178.1"/>
</dbReference>
<reference evidence="4 5" key="1">
    <citation type="submission" date="2025-04" db="UniProtKB">
        <authorList>
            <consortium name="RefSeq"/>
        </authorList>
    </citation>
    <scope>IDENTIFICATION</scope>
    <source>
        <tissue evidence="4 5">Entire body</tissue>
    </source>
</reference>
<protein>
    <submittedName>
        <fullName evidence="4 5">MATH and LRR domain-containing protein PFE0570w-like</fullName>
    </submittedName>
</protein>
<gene>
    <name evidence="4 5" type="primary">LOC112905211</name>
</gene>
<evidence type="ECO:0000313" key="4">
    <source>
        <dbReference type="RefSeq" id="XP_025832963.1"/>
    </source>
</evidence>
<feature type="region of interest" description="Disordered" evidence="2">
    <location>
        <begin position="20"/>
        <end position="142"/>
    </location>
</feature>
<dbReference type="Proteomes" id="UP000192223">
    <property type="component" value="Unplaced"/>
</dbReference>
<feature type="coiled-coil region" evidence="1">
    <location>
        <begin position="158"/>
        <end position="192"/>
    </location>
</feature>
<feature type="compositionally biased region" description="Polar residues" evidence="2">
    <location>
        <begin position="332"/>
        <end position="349"/>
    </location>
</feature>
<feature type="compositionally biased region" description="Low complexity" evidence="2">
    <location>
        <begin position="914"/>
        <end position="923"/>
    </location>
</feature>
<dbReference type="GeneID" id="112905211"/>
<dbReference type="RefSeq" id="XP_025832964.1">
    <property type="nucleotide sequence ID" value="XM_025977179.1"/>
</dbReference>